<protein>
    <recommendedName>
        <fullName evidence="4">DUF3267 domain-containing protein</fullName>
    </recommendedName>
</protein>
<organism evidence="2 3">
    <name type="scientific">Bacillus benzoevorans</name>
    <dbReference type="NCBI Taxonomy" id="1456"/>
    <lineage>
        <taxon>Bacteria</taxon>
        <taxon>Bacillati</taxon>
        <taxon>Bacillota</taxon>
        <taxon>Bacilli</taxon>
        <taxon>Bacillales</taxon>
        <taxon>Bacillaceae</taxon>
        <taxon>Bacillus</taxon>
    </lineage>
</organism>
<proteinExistence type="predicted"/>
<keyword evidence="3" id="KW-1185">Reference proteome</keyword>
<feature type="transmembrane region" description="Helical" evidence="1">
    <location>
        <begin position="18"/>
        <end position="39"/>
    </location>
</feature>
<dbReference type="AlphaFoldDB" id="A0A7X0HMD0"/>
<dbReference type="RefSeq" id="WP_184521388.1">
    <property type="nucleotide sequence ID" value="NZ_JACHGK010000001.1"/>
</dbReference>
<keyword evidence="1" id="KW-1133">Transmembrane helix</keyword>
<evidence type="ECO:0000256" key="1">
    <source>
        <dbReference type="SAM" id="Phobius"/>
    </source>
</evidence>
<evidence type="ECO:0000313" key="2">
    <source>
        <dbReference type="EMBL" id="MBB6443468.1"/>
    </source>
</evidence>
<dbReference type="InterPro" id="IPR021683">
    <property type="entry name" value="DUF3267"/>
</dbReference>
<reference evidence="2 3" key="1">
    <citation type="submission" date="2020-08" db="EMBL/GenBank/DDBJ databases">
        <title>Genomic Encyclopedia of Type Strains, Phase IV (KMG-IV): sequencing the most valuable type-strain genomes for metagenomic binning, comparative biology and taxonomic classification.</title>
        <authorList>
            <person name="Goeker M."/>
        </authorList>
    </citation>
    <scope>NUCLEOTIDE SEQUENCE [LARGE SCALE GENOMIC DNA]</scope>
    <source>
        <strain evidence="2 3">DSM 5391</strain>
    </source>
</reference>
<sequence length="184" mass="22030">MNCWKAINIHKQYGAKRVFFLSSLTMLFAFIFLFVPATYVFVPKAFYDNHFVLFLTCLWLMFFIHKFFHLLPLLHLGKKVKKSFVMKYRIFPQIHIRVNEPIPKWMFLLSLITPFFMINTLLLISCYFFSHYVHYMIILLAYHIGICVSDFICTKNVLTAPNRAYIEETENGFDILLRQTQKFI</sequence>
<comment type="caution">
    <text evidence="2">The sequence shown here is derived from an EMBL/GenBank/DDBJ whole genome shotgun (WGS) entry which is preliminary data.</text>
</comment>
<dbReference type="EMBL" id="JACHGK010000001">
    <property type="protein sequence ID" value="MBB6443468.1"/>
    <property type="molecule type" value="Genomic_DNA"/>
</dbReference>
<keyword evidence="1" id="KW-0472">Membrane</keyword>
<evidence type="ECO:0008006" key="4">
    <source>
        <dbReference type="Google" id="ProtNLM"/>
    </source>
</evidence>
<gene>
    <name evidence="2" type="ORF">HNR53_000056</name>
</gene>
<dbReference type="Proteomes" id="UP000531594">
    <property type="component" value="Unassembled WGS sequence"/>
</dbReference>
<feature type="transmembrane region" description="Helical" evidence="1">
    <location>
        <begin position="136"/>
        <end position="153"/>
    </location>
</feature>
<dbReference type="Pfam" id="PF11667">
    <property type="entry name" value="DUF3267"/>
    <property type="match status" value="1"/>
</dbReference>
<keyword evidence="1" id="KW-0812">Transmembrane</keyword>
<name>A0A7X0HMD0_9BACI</name>
<feature type="transmembrane region" description="Helical" evidence="1">
    <location>
        <begin position="51"/>
        <end position="74"/>
    </location>
</feature>
<feature type="transmembrane region" description="Helical" evidence="1">
    <location>
        <begin position="105"/>
        <end position="130"/>
    </location>
</feature>
<evidence type="ECO:0000313" key="3">
    <source>
        <dbReference type="Proteomes" id="UP000531594"/>
    </source>
</evidence>
<accession>A0A7X0HMD0</accession>